<feature type="compositionally biased region" description="Basic and acidic residues" evidence="1">
    <location>
        <begin position="25"/>
        <end position="37"/>
    </location>
</feature>
<keyword evidence="3" id="KW-1185">Reference proteome</keyword>
<proteinExistence type="predicted"/>
<evidence type="ECO:0000256" key="1">
    <source>
        <dbReference type="SAM" id="MobiDB-lite"/>
    </source>
</evidence>
<reference evidence="2" key="2">
    <citation type="submission" date="2020-09" db="EMBL/GenBank/DDBJ databases">
        <authorList>
            <person name="Sun Q."/>
            <person name="Kim S."/>
        </authorList>
    </citation>
    <scope>NUCLEOTIDE SEQUENCE</scope>
    <source>
        <strain evidence="2">KCTC 12711</strain>
    </source>
</reference>
<organism evidence="2 3">
    <name type="scientific">Arenicella chitinivorans</name>
    <dbReference type="NCBI Taxonomy" id="1329800"/>
    <lineage>
        <taxon>Bacteria</taxon>
        <taxon>Pseudomonadati</taxon>
        <taxon>Pseudomonadota</taxon>
        <taxon>Gammaproteobacteria</taxon>
        <taxon>Arenicellales</taxon>
        <taxon>Arenicellaceae</taxon>
        <taxon>Arenicella</taxon>
    </lineage>
</organism>
<dbReference type="EMBL" id="BMXA01000001">
    <property type="protein sequence ID" value="GHA00602.1"/>
    <property type="molecule type" value="Genomic_DNA"/>
</dbReference>
<dbReference type="Proteomes" id="UP000614811">
    <property type="component" value="Unassembled WGS sequence"/>
</dbReference>
<sequence length="70" mass="8111">MPRKIDNTIVPRNPVARAASKRRAGVHERSRTSERQAQRNQVTAMRDDWRDDLEFEASLKSDNVETDDES</sequence>
<feature type="region of interest" description="Disordered" evidence="1">
    <location>
        <begin position="1"/>
        <end position="49"/>
    </location>
</feature>
<gene>
    <name evidence="2" type="ORF">GCM10008090_06880</name>
</gene>
<evidence type="ECO:0000313" key="2">
    <source>
        <dbReference type="EMBL" id="GHA00602.1"/>
    </source>
</evidence>
<reference evidence="2" key="1">
    <citation type="journal article" date="2014" name="Int. J. Syst. Evol. Microbiol.">
        <title>Complete genome sequence of Corynebacterium casei LMG S-19264T (=DSM 44701T), isolated from a smear-ripened cheese.</title>
        <authorList>
            <consortium name="US DOE Joint Genome Institute (JGI-PGF)"/>
            <person name="Walter F."/>
            <person name="Albersmeier A."/>
            <person name="Kalinowski J."/>
            <person name="Ruckert C."/>
        </authorList>
    </citation>
    <scope>NUCLEOTIDE SEQUENCE</scope>
    <source>
        <strain evidence="2">KCTC 12711</strain>
    </source>
</reference>
<dbReference type="AlphaFoldDB" id="A0A918RHV9"/>
<name>A0A918RHV9_9GAMM</name>
<dbReference type="RefSeq" id="WP_189398594.1">
    <property type="nucleotide sequence ID" value="NZ_BMXA01000001.1"/>
</dbReference>
<evidence type="ECO:0000313" key="3">
    <source>
        <dbReference type="Proteomes" id="UP000614811"/>
    </source>
</evidence>
<protein>
    <submittedName>
        <fullName evidence="2">Uncharacterized protein</fullName>
    </submittedName>
</protein>
<accession>A0A918RHV9</accession>
<comment type="caution">
    <text evidence="2">The sequence shown here is derived from an EMBL/GenBank/DDBJ whole genome shotgun (WGS) entry which is preliminary data.</text>
</comment>